<evidence type="ECO:0000313" key="3">
    <source>
        <dbReference type="EMBL" id="EFP83004.2"/>
    </source>
</evidence>
<dbReference type="Proteomes" id="UP000008783">
    <property type="component" value="Unassembled WGS sequence"/>
</dbReference>
<accession>E3KFH7</accession>
<dbReference type="VEuPathDB" id="FungiDB:PGTG_09972"/>
<dbReference type="STRING" id="418459.E3KFH7"/>
<reference evidence="4" key="2">
    <citation type="journal article" date="2011" name="Proc. Natl. Acad. Sci. U.S.A.">
        <title>Obligate biotrophy features unraveled by the genomic analysis of rust fungi.</title>
        <authorList>
            <person name="Duplessis S."/>
            <person name="Cuomo C.A."/>
            <person name="Lin Y.-C."/>
            <person name="Aerts A."/>
            <person name="Tisserant E."/>
            <person name="Veneault-Fourrey C."/>
            <person name="Joly D.L."/>
            <person name="Hacquard S."/>
            <person name="Amselem J."/>
            <person name="Cantarel B.L."/>
            <person name="Chiu R."/>
            <person name="Coutinho P.M."/>
            <person name="Feau N."/>
            <person name="Field M."/>
            <person name="Frey P."/>
            <person name="Gelhaye E."/>
            <person name="Goldberg J."/>
            <person name="Grabherr M.G."/>
            <person name="Kodira C.D."/>
            <person name="Kohler A."/>
            <person name="Kuees U."/>
            <person name="Lindquist E.A."/>
            <person name="Lucas S.M."/>
            <person name="Mago R."/>
            <person name="Mauceli E."/>
            <person name="Morin E."/>
            <person name="Murat C."/>
            <person name="Pangilinan J.L."/>
            <person name="Park R."/>
            <person name="Pearson M."/>
            <person name="Quesneville H."/>
            <person name="Rouhier N."/>
            <person name="Sakthikumar S."/>
            <person name="Salamov A.A."/>
            <person name="Schmutz J."/>
            <person name="Selles B."/>
            <person name="Shapiro H."/>
            <person name="Tanguay P."/>
            <person name="Tuskan G.A."/>
            <person name="Henrissat B."/>
            <person name="Van de Peer Y."/>
            <person name="Rouze P."/>
            <person name="Ellis J.G."/>
            <person name="Dodds P.N."/>
            <person name="Schein J.E."/>
            <person name="Zhong S."/>
            <person name="Hamelin R.C."/>
            <person name="Grigoriev I.V."/>
            <person name="Szabo L.J."/>
            <person name="Martin F."/>
        </authorList>
    </citation>
    <scope>NUCLEOTIDE SEQUENCE [LARGE SCALE GENOMIC DNA]</scope>
    <source>
        <strain evidence="4">CRL 75-36-700-3 / race SCCL</strain>
    </source>
</reference>
<dbReference type="OrthoDB" id="5392716at2759"/>
<dbReference type="InterPro" id="IPR058913">
    <property type="entry name" value="Integrase_dom_put"/>
</dbReference>
<gene>
    <name evidence="3" type="ORF">PGTG_09972</name>
</gene>
<reference key="1">
    <citation type="submission" date="2007-01" db="EMBL/GenBank/DDBJ databases">
        <title>The Genome Sequence of Puccinia graminis f. sp. tritici Strain CRL 75-36-700-3.</title>
        <authorList>
            <consortium name="The Broad Institute Genome Sequencing Platform"/>
            <person name="Birren B."/>
            <person name="Lander E."/>
            <person name="Galagan J."/>
            <person name="Nusbaum C."/>
            <person name="Devon K."/>
            <person name="Cuomo C."/>
            <person name="Jaffe D."/>
            <person name="Butler J."/>
            <person name="Alvarez P."/>
            <person name="Gnerre S."/>
            <person name="Grabherr M."/>
            <person name="Mauceli E."/>
            <person name="Brockman W."/>
            <person name="Young S."/>
            <person name="LaButti K."/>
            <person name="Sykes S."/>
            <person name="DeCaprio D."/>
            <person name="Crawford M."/>
            <person name="Koehrsen M."/>
            <person name="Engels R."/>
            <person name="Montgomery P."/>
            <person name="Pearson M."/>
            <person name="Howarth C."/>
            <person name="Larson L."/>
            <person name="White J."/>
            <person name="Zeng Q."/>
            <person name="Kodira C."/>
            <person name="Yandava C."/>
            <person name="Alvarado L."/>
            <person name="O'Leary S."/>
            <person name="Szabo L."/>
            <person name="Dean R."/>
            <person name="Schein J."/>
        </authorList>
    </citation>
    <scope>NUCLEOTIDE SEQUENCE</scope>
    <source>
        <strain>CRL 75-36-700-3</strain>
    </source>
</reference>
<sequence length="539" mass="61544">MDILTSDYPDTSGTDDDPIPDESDQSTIEDHTNSNTLTSDDLVKSIVQSLLTSGHKGPKILQILREQHGISMSASTLTRKRQTWALRQVDLPQKPPKLLDPTVRASILSSHSKGLNLKEIQARLKNETGVSVCSRTVKRYMNQLQVKILRNDVADGKVTMVEVYEAVAHARDYLLQDQAGYRRMRTILMRNYKIQIPRQMVYDALKHIDPEGMAARLRQTCKRRIFRTHGPNHVWACDGHDKLKKFGITVYGFIDAWSRKILGLHVHVTNNDPRHIGVYFLQLVQKVGGVPRKVTADHGTETPDMSWYQMKLSHEFGGITLEEAKNRMHHTKSTRNQKIEALWSQMMKQHNRSIIDNIWSHIEAGVYDREDPIQKLLFLFLWIPVFQASVDIWVDLTNNSRKRKDHNISLPTGCSPEFSYSTPEAFGTTDQLVVVDVDRVNNYLTNDYPNIDSMFTHTPPWFHNVASALLSQLGIRFDHITVGNVWNVFGHMIPHIQAHFTLYPPSPVDLLEIPPSPDDEESDYDSEDSDGDQDIEGPE</sequence>
<dbReference type="PANTHER" id="PTHR46177:SF1">
    <property type="entry name" value="INTEGRASE CATALYTIC DOMAIN-CONTAINING PROTEIN"/>
    <property type="match status" value="1"/>
</dbReference>
<dbReference type="InterPro" id="IPR012337">
    <property type="entry name" value="RNaseH-like_sf"/>
</dbReference>
<feature type="compositionally biased region" description="Acidic residues" evidence="1">
    <location>
        <begin position="517"/>
        <end position="539"/>
    </location>
</feature>
<dbReference type="InterPro" id="IPR036397">
    <property type="entry name" value="RNaseH_sf"/>
</dbReference>
<evidence type="ECO:0000313" key="4">
    <source>
        <dbReference type="Proteomes" id="UP000008783"/>
    </source>
</evidence>
<dbReference type="InParanoid" id="E3KFH7"/>
<dbReference type="Pfam" id="PF24764">
    <property type="entry name" value="rva_4"/>
    <property type="match status" value="1"/>
</dbReference>
<dbReference type="RefSeq" id="XP_003327423.2">
    <property type="nucleotide sequence ID" value="XM_003327375.2"/>
</dbReference>
<dbReference type="HOGENOM" id="CLU_039761_2_2_1"/>
<feature type="region of interest" description="Disordered" evidence="1">
    <location>
        <begin position="509"/>
        <end position="539"/>
    </location>
</feature>
<dbReference type="GO" id="GO:0003676">
    <property type="term" value="F:nucleic acid binding"/>
    <property type="evidence" value="ECO:0007669"/>
    <property type="project" value="InterPro"/>
</dbReference>
<name>E3KFH7_PUCGT</name>
<feature type="region of interest" description="Disordered" evidence="1">
    <location>
        <begin position="1"/>
        <end position="36"/>
    </location>
</feature>
<proteinExistence type="predicted"/>
<feature type="compositionally biased region" description="Acidic residues" evidence="1">
    <location>
        <begin position="13"/>
        <end position="24"/>
    </location>
</feature>
<feature type="domain" description="Integrase core" evidence="2">
    <location>
        <begin position="225"/>
        <end position="408"/>
    </location>
</feature>
<dbReference type="AlphaFoldDB" id="E3KFH7"/>
<evidence type="ECO:0000256" key="1">
    <source>
        <dbReference type="SAM" id="MobiDB-lite"/>
    </source>
</evidence>
<dbReference type="SUPFAM" id="SSF53098">
    <property type="entry name" value="Ribonuclease H-like"/>
    <property type="match status" value="1"/>
</dbReference>
<dbReference type="PANTHER" id="PTHR46177">
    <property type="entry name" value="INTEGRASE CATALYTIC DOMAIN-CONTAINING PROTEIN"/>
    <property type="match status" value="1"/>
</dbReference>
<organism evidence="3 4">
    <name type="scientific">Puccinia graminis f. sp. tritici (strain CRL 75-36-700-3 / race SCCL)</name>
    <name type="common">Black stem rust fungus</name>
    <dbReference type="NCBI Taxonomy" id="418459"/>
    <lineage>
        <taxon>Eukaryota</taxon>
        <taxon>Fungi</taxon>
        <taxon>Dikarya</taxon>
        <taxon>Basidiomycota</taxon>
        <taxon>Pucciniomycotina</taxon>
        <taxon>Pucciniomycetes</taxon>
        <taxon>Pucciniales</taxon>
        <taxon>Pucciniaceae</taxon>
        <taxon>Puccinia</taxon>
    </lineage>
</organism>
<dbReference type="KEGG" id="pgr:PGTG_09972"/>
<dbReference type="EMBL" id="DS178284">
    <property type="protein sequence ID" value="EFP83004.2"/>
    <property type="molecule type" value="Genomic_DNA"/>
</dbReference>
<protein>
    <recommendedName>
        <fullName evidence="2">Integrase core domain-containing protein</fullName>
    </recommendedName>
</protein>
<dbReference type="GeneID" id="10544715"/>
<evidence type="ECO:0000259" key="2">
    <source>
        <dbReference type="Pfam" id="PF24764"/>
    </source>
</evidence>
<dbReference type="Gene3D" id="3.30.420.10">
    <property type="entry name" value="Ribonuclease H-like superfamily/Ribonuclease H"/>
    <property type="match status" value="1"/>
</dbReference>
<keyword evidence="4" id="KW-1185">Reference proteome</keyword>